<evidence type="ECO:0000256" key="5">
    <source>
        <dbReference type="ARBA" id="ARBA00022737"/>
    </source>
</evidence>
<dbReference type="PANTHER" id="PTHR45695:SF9">
    <property type="entry name" value="LEUCOKININ RECEPTOR"/>
    <property type="match status" value="1"/>
</dbReference>
<organism evidence="13 14">
    <name type="scientific">Cryptotermes secundus</name>
    <dbReference type="NCBI Taxonomy" id="105785"/>
    <lineage>
        <taxon>Eukaryota</taxon>
        <taxon>Metazoa</taxon>
        <taxon>Ecdysozoa</taxon>
        <taxon>Arthropoda</taxon>
        <taxon>Hexapoda</taxon>
        <taxon>Insecta</taxon>
        <taxon>Pterygota</taxon>
        <taxon>Neoptera</taxon>
        <taxon>Polyneoptera</taxon>
        <taxon>Dictyoptera</taxon>
        <taxon>Blattodea</taxon>
        <taxon>Blattoidea</taxon>
        <taxon>Termitoidae</taxon>
        <taxon>Kalotermitidae</taxon>
        <taxon>Cryptotermitinae</taxon>
        <taxon>Cryptotermes</taxon>
    </lineage>
</organism>
<dbReference type="EMBL" id="NEVH01022635">
    <property type="protein sequence ID" value="PNF18689.1"/>
    <property type="molecule type" value="Genomic_DNA"/>
</dbReference>
<dbReference type="SMART" id="SM00369">
    <property type="entry name" value="LRR_TYP"/>
    <property type="match status" value="6"/>
</dbReference>
<dbReference type="PROSITE" id="PS50262">
    <property type="entry name" value="G_PROTEIN_RECEP_F1_2"/>
    <property type="match status" value="1"/>
</dbReference>
<feature type="transmembrane region" description="Helical" evidence="11">
    <location>
        <begin position="361"/>
        <end position="381"/>
    </location>
</feature>
<accession>A0A2J7PQS4</accession>
<dbReference type="Proteomes" id="UP000235965">
    <property type="component" value="Unassembled WGS sequence"/>
</dbReference>
<dbReference type="InterPro" id="IPR001611">
    <property type="entry name" value="Leu-rich_rpt"/>
</dbReference>
<evidence type="ECO:0000313" key="13">
    <source>
        <dbReference type="EMBL" id="PNF18689.1"/>
    </source>
</evidence>
<dbReference type="InterPro" id="IPR003591">
    <property type="entry name" value="Leu-rich_rpt_typical-subtyp"/>
</dbReference>
<dbReference type="Gene3D" id="1.20.1070.10">
    <property type="entry name" value="Rhodopsin 7-helix transmembrane proteins"/>
    <property type="match status" value="1"/>
</dbReference>
<gene>
    <name evidence="13" type="ORF">B7P43_G05040</name>
</gene>
<dbReference type="PROSITE" id="PS51450">
    <property type="entry name" value="LRR"/>
    <property type="match status" value="1"/>
</dbReference>
<feature type="transmembrane region" description="Helical" evidence="11">
    <location>
        <begin position="600"/>
        <end position="628"/>
    </location>
</feature>
<keyword evidence="14" id="KW-1185">Reference proteome</keyword>
<evidence type="ECO:0000256" key="2">
    <source>
        <dbReference type="ARBA" id="ARBA00010663"/>
    </source>
</evidence>
<dbReference type="OrthoDB" id="694479at2759"/>
<reference evidence="13 14" key="1">
    <citation type="submission" date="2017-12" db="EMBL/GenBank/DDBJ databases">
        <title>Hemimetabolous genomes reveal molecular basis of termite eusociality.</title>
        <authorList>
            <person name="Harrison M.C."/>
            <person name="Jongepier E."/>
            <person name="Robertson H.M."/>
            <person name="Arning N."/>
            <person name="Bitard-Feildel T."/>
            <person name="Chao H."/>
            <person name="Childers C.P."/>
            <person name="Dinh H."/>
            <person name="Doddapaneni H."/>
            <person name="Dugan S."/>
            <person name="Gowin J."/>
            <person name="Greiner C."/>
            <person name="Han Y."/>
            <person name="Hu H."/>
            <person name="Hughes D.S.T."/>
            <person name="Huylmans A.-K."/>
            <person name="Kemena C."/>
            <person name="Kremer L.P.M."/>
            <person name="Lee S.L."/>
            <person name="Lopez-Ezquerra A."/>
            <person name="Mallet L."/>
            <person name="Monroy-Kuhn J.M."/>
            <person name="Moser A."/>
            <person name="Murali S.C."/>
            <person name="Muzny D.M."/>
            <person name="Otani S."/>
            <person name="Piulachs M.-D."/>
            <person name="Poelchau M."/>
            <person name="Qu J."/>
            <person name="Schaub F."/>
            <person name="Wada-Katsumata A."/>
            <person name="Worley K.C."/>
            <person name="Xie Q."/>
            <person name="Ylla G."/>
            <person name="Poulsen M."/>
            <person name="Gibbs R.A."/>
            <person name="Schal C."/>
            <person name="Richards S."/>
            <person name="Belles X."/>
            <person name="Korb J."/>
            <person name="Bornberg-Bauer E."/>
        </authorList>
    </citation>
    <scope>NUCLEOTIDE SEQUENCE [LARGE SCALE GENOMIC DNA]</scope>
    <source>
        <tissue evidence="13">Whole body</tissue>
    </source>
</reference>
<evidence type="ECO:0000313" key="14">
    <source>
        <dbReference type="Proteomes" id="UP000235965"/>
    </source>
</evidence>
<feature type="transmembrane region" description="Helical" evidence="11">
    <location>
        <begin position="473"/>
        <end position="494"/>
    </location>
</feature>
<comment type="caution">
    <text evidence="13">The sequence shown here is derived from an EMBL/GenBank/DDBJ whole genome shotgun (WGS) entry which is preliminary data.</text>
</comment>
<evidence type="ECO:0000256" key="10">
    <source>
        <dbReference type="ARBA" id="ARBA00023224"/>
    </source>
</evidence>
<dbReference type="PANTHER" id="PTHR45695">
    <property type="entry name" value="LEUCOKININ RECEPTOR-RELATED"/>
    <property type="match status" value="1"/>
</dbReference>
<comment type="similarity">
    <text evidence="2">Belongs to the G-protein coupled receptor 1 family.</text>
</comment>
<dbReference type="InterPro" id="IPR032675">
    <property type="entry name" value="LRR_dom_sf"/>
</dbReference>
<evidence type="ECO:0000256" key="9">
    <source>
        <dbReference type="ARBA" id="ARBA00023170"/>
    </source>
</evidence>
<keyword evidence="9" id="KW-0675">Receptor</keyword>
<dbReference type="SUPFAM" id="SSF52058">
    <property type="entry name" value="L domain-like"/>
    <property type="match status" value="1"/>
</dbReference>
<dbReference type="Pfam" id="PF13855">
    <property type="entry name" value="LRR_8"/>
    <property type="match status" value="2"/>
</dbReference>
<proteinExistence type="inferred from homology"/>
<feature type="transmembrane region" description="Helical" evidence="11">
    <location>
        <begin position="431"/>
        <end position="452"/>
    </location>
</feature>
<dbReference type="InParanoid" id="A0A2J7PQS4"/>
<dbReference type="GO" id="GO:0005886">
    <property type="term" value="C:plasma membrane"/>
    <property type="evidence" value="ECO:0007669"/>
    <property type="project" value="TreeGrafter"/>
</dbReference>
<dbReference type="PRINTS" id="PR00237">
    <property type="entry name" value="GPCRRHODOPSN"/>
</dbReference>
<keyword evidence="3" id="KW-0433">Leucine-rich repeat</keyword>
<dbReference type="AlphaFoldDB" id="A0A2J7PQS4"/>
<evidence type="ECO:0000256" key="1">
    <source>
        <dbReference type="ARBA" id="ARBA00004141"/>
    </source>
</evidence>
<evidence type="ECO:0000256" key="8">
    <source>
        <dbReference type="ARBA" id="ARBA00023136"/>
    </source>
</evidence>
<keyword evidence="4 11" id="KW-0812">Transmembrane</keyword>
<feature type="transmembrane region" description="Helical" evidence="11">
    <location>
        <begin position="393"/>
        <end position="411"/>
    </location>
</feature>
<feature type="domain" description="G-protein coupled receptors family 1 profile" evidence="12">
    <location>
        <begin position="372"/>
        <end position="621"/>
    </location>
</feature>
<keyword evidence="6 11" id="KW-1133">Transmembrane helix</keyword>
<sequence length="655" mass="73577">MPATVKAVLISLLVASPALVFWAWLVILPARFTLLCPDGCWCSAGGDKIDCTNSSLDNIPVIFHKDARSLTLDSNNLTYLKKDAFLSSGLARLETLSIDKCGIVGVEPGALNGLTLLVQLSLMSNMIREIKARTFGNMSCLKRLYLGYNVIENLEPDSFLGLSDLEYLHMNENNIKYIHPELFIHSPNLELLSLGSNQQLEIPTDSHFINSRSLKSLFMENCSVTSISMKTFAKVAGLKLLDLSANCLRDIDTNVLVSLPQLSAFYLHRNPLQCDCQLLETWRRCKARNIETASGPDAPVCDAPSEVKGLWWAVLQRSQCSQGHIAYHGDYSNIKYNQTDDTYMNEYENYMKLIKYVQGPVHVVLFIFGFTGNLVLLVIIICNKEMRTVANMYILNLAVSDIITLTVNLPVNHAYLMSGSWKQGLFLCKFFAFSRSLSVGLSAYSVAVLSIQRYNVTVNPLHIRLFSPATCRVTMAAICGVWIVASVFALPSALSMHADMYCSHYDSQNYYTKVVVFELLVACILPLCVIVFSYIMTARHLVKSSLPISQQVQHPQENTRRSIAKIVLGLSFVFVISYGPYHIIWTYINLADFPEKRELFYTYSVSTCLLVFNSCFNPVALCCTSLAFRKHFKRYIMCCHRRNAPNTNFELTGST</sequence>
<feature type="transmembrane region" description="Helical" evidence="11">
    <location>
        <begin position="566"/>
        <end position="588"/>
    </location>
</feature>
<feature type="transmembrane region" description="Helical" evidence="11">
    <location>
        <begin position="7"/>
        <end position="27"/>
    </location>
</feature>
<feature type="transmembrane region" description="Helical" evidence="11">
    <location>
        <begin position="514"/>
        <end position="535"/>
    </location>
</feature>
<dbReference type="Pfam" id="PF00001">
    <property type="entry name" value="7tm_1"/>
    <property type="match status" value="1"/>
</dbReference>
<keyword evidence="10" id="KW-0807">Transducer</keyword>
<keyword evidence="7" id="KW-0297">G-protein coupled receptor</keyword>
<evidence type="ECO:0000256" key="4">
    <source>
        <dbReference type="ARBA" id="ARBA00022692"/>
    </source>
</evidence>
<dbReference type="SUPFAM" id="SSF81321">
    <property type="entry name" value="Family A G protein-coupled receptor-like"/>
    <property type="match status" value="1"/>
</dbReference>
<evidence type="ECO:0000256" key="6">
    <source>
        <dbReference type="ARBA" id="ARBA00022989"/>
    </source>
</evidence>
<evidence type="ECO:0000256" key="7">
    <source>
        <dbReference type="ARBA" id="ARBA00023040"/>
    </source>
</evidence>
<comment type="subcellular location">
    <subcellularLocation>
        <location evidence="1">Membrane</location>
        <topology evidence="1">Multi-pass membrane protein</topology>
    </subcellularLocation>
</comment>
<dbReference type="Gene3D" id="3.80.10.10">
    <property type="entry name" value="Ribonuclease Inhibitor"/>
    <property type="match status" value="2"/>
</dbReference>
<evidence type="ECO:0000259" key="12">
    <source>
        <dbReference type="PROSITE" id="PS50262"/>
    </source>
</evidence>
<dbReference type="GO" id="GO:0004930">
    <property type="term" value="F:G protein-coupled receptor activity"/>
    <property type="evidence" value="ECO:0007669"/>
    <property type="project" value="UniProtKB-KW"/>
</dbReference>
<protein>
    <recommendedName>
        <fullName evidence="12">G-protein coupled receptors family 1 profile domain-containing protein</fullName>
    </recommendedName>
</protein>
<keyword evidence="8 11" id="KW-0472">Membrane</keyword>
<evidence type="ECO:0000256" key="11">
    <source>
        <dbReference type="SAM" id="Phobius"/>
    </source>
</evidence>
<dbReference type="STRING" id="105785.A0A2J7PQS4"/>
<dbReference type="InterPro" id="IPR017452">
    <property type="entry name" value="GPCR_Rhodpsn_7TM"/>
</dbReference>
<name>A0A2J7PQS4_9NEOP</name>
<dbReference type="InterPro" id="IPR000276">
    <property type="entry name" value="GPCR_Rhodpsn"/>
</dbReference>
<keyword evidence="5" id="KW-0677">Repeat</keyword>
<evidence type="ECO:0000256" key="3">
    <source>
        <dbReference type="ARBA" id="ARBA00022614"/>
    </source>
</evidence>